<dbReference type="InterPro" id="IPR008210">
    <property type="entry name" value="PEP_carboxykinase_N"/>
</dbReference>
<keyword evidence="3" id="KW-1185">Reference proteome</keyword>
<protein>
    <recommendedName>
        <fullName evidence="1">Phosphoenolpyruvate carboxykinase GTP-utilising N-terminal domain-containing protein</fullName>
    </recommendedName>
</protein>
<dbReference type="Gene3D" id="3.40.449.10">
    <property type="entry name" value="Phosphoenolpyruvate Carboxykinase, domain 1"/>
    <property type="match status" value="1"/>
</dbReference>
<proteinExistence type="predicted"/>
<dbReference type="Proteomes" id="UP001194696">
    <property type="component" value="Unassembled WGS sequence"/>
</dbReference>
<dbReference type="PANTHER" id="PTHR11561:SF0">
    <property type="entry name" value="PHOSPHOENOLPYRUVATE CARBOXYKINASE [GTP]-RELATED"/>
    <property type="match status" value="1"/>
</dbReference>
<feature type="domain" description="Phosphoenolpyruvate carboxykinase GTP-utilising N-terminal" evidence="1">
    <location>
        <begin position="109"/>
        <end position="184"/>
    </location>
</feature>
<dbReference type="InterPro" id="IPR035078">
    <property type="entry name" value="PEP_carboxykinase_GTP_N"/>
</dbReference>
<organism evidence="2 3">
    <name type="scientific">Linnemannia gamsii</name>
    <dbReference type="NCBI Taxonomy" id="64522"/>
    <lineage>
        <taxon>Eukaryota</taxon>
        <taxon>Fungi</taxon>
        <taxon>Fungi incertae sedis</taxon>
        <taxon>Mucoromycota</taxon>
        <taxon>Mortierellomycotina</taxon>
        <taxon>Mortierellomycetes</taxon>
        <taxon>Mortierellales</taxon>
        <taxon>Mortierellaceae</taxon>
        <taxon>Linnemannia</taxon>
    </lineage>
</organism>
<evidence type="ECO:0000313" key="2">
    <source>
        <dbReference type="EMBL" id="KAG0296833.1"/>
    </source>
</evidence>
<dbReference type="Pfam" id="PF17297">
    <property type="entry name" value="PEPCK_N"/>
    <property type="match status" value="1"/>
</dbReference>
<evidence type="ECO:0000313" key="3">
    <source>
        <dbReference type="Proteomes" id="UP001194696"/>
    </source>
</evidence>
<gene>
    <name evidence="2" type="ORF">BGZ96_008437</name>
</gene>
<reference evidence="2 3" key="1">
    <citation type="journal article" date="2020" name="Fungal Divers.">
        <title>Resolving the Mortierellaceae phylogeny through synthesis of multi-gene phylogenetics and phylogenomics.</title>
        <authorList>
            <person name="Vandepol N."/>
            <person name="Liber J."/>
            <person name="Desiro A."/>
            <person name="Na H."/>
            <person name="Kennedy M."/>
            <person name="Barry K."/>
            <person name="Grigoriev I.V."/>
            <person name="Miller A.N."/>
            <person name="O'Donnell K."/>
            <person name="Stajich J.E."/>
            <person name="Bonito G."/>
        </authorList>
    </citation>
    <scope>NUCLEOTIDE SEQUENCE [LARGE SCALE GENOMIC DNA]</scope>
    <source>
        <strain evidence="2 3">AD045</strain>
    </source>
</reference>
<feature type="non-terminal residue" evidence="2">
    <location>
        <position position="1"/>
    </location>
</feature>
<evidence type="ECO:0000259" key="1">
    <source>
        <dbReference type="Pfam" id="PF17297"/>
    </source>
</evidence>
<dbReference type="EMBL" id="JAAAIM010000047">
    <property type="protein sequence ID" value="KAG0296833.1"/>
    <property type="molecule type" value="Genomic_DNA"/>
</dbReference>
<dbReference type="PANTHER" id="PTHR11561">
    <property type="entry name" value="PHOSPHOENOLPYRUVATE CARBOXYKINASE"/>
    <property type="match status" value="1"/>
</dbReference>
<dbReference type="SUPFAM" id="SSF68923">
    <property type="entry name" value="PEP carboxykinase N-terminal domain"/>
    <property type="match status" value="1"/>
</dbReference>
<sequence>SARLVSALAARTQSSATSSIRTARSLHTSSAWTSGKGTAQTSPFSLRSPFLASQVRLLGSISKPLARQTLFASHSSPISASATFHLHSHAEEAAMHHDSAPTAHLKLVDWVRAQQSLLEPDNVHWCDGSQEEYDSLVGDLVDKGVMIPLNSKHRPGSYLTRTDPADVARSESSTFICSEKEIDAG</sequence>
<accession>A0ABQ7KDV4</accession>
<name>A0ABQ7KDV4_9FUNG</name>
<dbReference type="InterPro" id="IPR008209">
    <property type="entry name" value="PEP_carboxykinase_GTP"/>
</dbReference>
<comment type="caution">
    <text evidence="2">The sequence shown here is derived from an EMBL/GenBank/DDBJ whole genome shotgun (WGS) entry which is preliminary data.</text>
</comment>